<comment type="similarity">
    <text evidence="2 13">Belongs to the LolB family.</text>
</comment>
<evidence type="ECO:0000256" key="6">
    <source>
        <dbReference type="ARBA" id="ARBA00022729"/>
    </source>
</evidence>
<keyword evidence="15" id="KW-1185">Reference proteome</keyword>
<dbReference type="AlphaFoldDB" id="A0A857JGI8"/>
<comment type="subunit">
    <text evidence="3 13">Monomer.</text>
</comment>
<keyword evidence="6" id="KW-0732">Signal</keyword>
<keyword evidence="12 14" id="KW-0449">Lipoprotein</keyword>
<keyword evidence="7 13" id="KW-0653">Protein transport</keyword>
<dbReference type="EMBL" id="CP047656">
    <property type="protein sequence ID" value="QHJ09814.1"/>
    <property type="molecule type" value="Genomic_DNA"/>
</dbReference>
<evidence type="ECO:0000256" key="12">
    <source>
        <dbReference type="ARBA" id="ARBA00023288"/>
    </source>
</evidence>
<evidence type="ECO:0000256" key="9">
    <source>
        <dbReference type="ARBA" id="ARBA00023139"/>
    </source>
</evidence>
<keyword evidence="5 13" id="KW-0813">Transport</keyword>
<evidence type="ECO:0000256" key="13">
    <source>
        <dbReference type="HAMAP-Rule" id="MF_00233"/>
    </source>
</evidence>
<comment type="function">
    <text evidence="13">Plays a critical role in the incorporation of lipoproteins in the outer membrane after they are released by the LolA protein.</text>
</comment>
<evidence type="ECO:0000256" key="10">
    <source>
        <dbReference type="ARBA" id="ARBA00023186"/>
    </source>
</evidence>
<reference evidence="14 15" key="1">
    <citation type="submission" date="2019-12" db="EMBL/GenBank/DDBJ databases">
        <title>Genome sequencing and assembly of endphytes of Porphyra tenera.</title>
        <authorList>
            <person name="Park J.M."/>
            <person name="Shin R."/>
            <person name="Jo S.H."/>
        </authorList>
    </citation>
    <scope>NUCLEOTIDE SEQUENCE [LARGE SCALE GENOMIC DNA]</scope>
    <source>
        <strain evidence="14 15">GPM4</strain>
    </source>
</reference>
<evidence type="ECO:0000256" key="4">
    <source>
        <dbReference type="ARBA" id="ARBA00016202"/>
    </source>
</evidence>
<accession>A0A857JGI8</accession>
<evidence type="ECO:0000313" key="15">
    <source>
        <dbReference type="Proteomes" id="UP000464524"/>
    </source>
</evidence>
<dbReference type="KEGG" id="pmes:FX988_00022"/>
<sequence length="218" mass="24729">MYVPIAAFDITSMVAVSVRSTIHFVLLILTAVILNACATHPPTPIQVNSQAHQASLQNTQQWTLKGRMAFKSPDDKFSANVNWQQIQDSYHLSLNTMLGINILSMHGDDDSVELDADGEHYQDTDASHLIWRITGWQIPVSQFPFWIKGQAASKDEAIYAKSGVIDQLIPRCENCNGWLISYKDYQKVDDIWLPHNIKLNNPMLGNQILIRVNQWIKQ</sequence>
<dbReference type="GO" id="GO:0044874">
    <property type="term" value="P:lipoprotein localization to outer membrane"/>
    <property type="evidence" value="ECO:0007669"/>
    <property type="project" value="UniProtKB-UniRule"/>
</dbReference>
<dbReference type="GO" id="GO:0009279">
    <property type="term" value="C:cell outer membrane"/>
    <property type="evidence" value="ECO:0007669"/>
    <property type="project" value="UniProtKB-SubCell"/>
</dbReference>
<comment type="subcellular location">
    <subcellularLocation>
        <location evidence="1">Cell outer membrane</location>
        <topology evidence="1">Lipid-anchor</topology>
    </subcellularLocation>
</comment>
<dbReference type="SUPFAM" id="SSF89392">
    <property type="entry name" value="Prokaryotic lipoproteins and lipoprotein localization factors"/>
    <property type="match status" value="1"/>
</dbReference>
<protein>
    <recommendedName>
        <fullName evidence="4 13">Outer-membrane lipoprotein LolB</fullName>
    </recommendedName>
</protein>
<name>A0A857JGI8_9ALTE</name>
<evidence type="ECO:0000256" key="3">
    <source>
        <dbReference type="ARBA" id="ARBA00011245"/>
    </source>
</evidence>
<keyword evidence="11 13" id="KW-0998">Cell outer membrane</keyword>
<evidence type="ECO:0000256" key="8">
    <source>
        <dbReference type="ARBA" id="ARBA00023136"/>
    </source>
</evidence>
<dbReference type="HAMAP" id="MF_00233">
    <property type="entry name" value="LolB"/>
    <property type="match status" value="1"/>
</dbReference>
<dbReference type="GO" id="GO:0015031">
    <property type="term" value="P:protein transport"/>
    <property type="evidence" value="ECO:0007669"/>
    <property type="project" value="UniProtKB-KW"/>
</dbReference>
<evidence type="ECO:0000256" key="5">
    <source>
        <dbReference type="ARBA" id="ARBA00022448"/>
    </source>
</evidence>
<evidence type="ECO:0000256" key="11">
    <source>
        <dbReference type="ARBA" id="ARBA00023237"/>
    </source>
</evidence>
<evidence type="ECO:0000313" key="14">
    <source>
        <dbReference type="EMBL" id="QHJ09814.1"/>
    </source>
</evidence>
<dbReference type="RefSeq" id="WP_254700680.1">
    <property type="nucleotide sequence ID" value="NZ_CP047656.1"/>
</dbReference>
<dbReference type="CDD" id="cd16326">
    <property type="entry name" value="LolB"/>
    <property type="match status" value="1"/>
</dbReference>
<proteinExistence type="inferred from homology"/>
<dbReference type="InterPro" id="IPR029046">
    <property type="entry name" value="LolA/LolB/LppX"/>
</dbReference>
<keyword evidence="9" id="KW-0564">Palmitate</keyword>
<dbReference type="Pfam" id="PF03550">
    <property type="entry name" value="LolB"/>
    <property type="match status" value="1"/>
</dbReference>
<dbReference type="InterPro" id="IPR004565">
    <property type="entry name" value="OM_lipoprot_LolB"/>
</dbReference>
<dbReference type="Gene3D" id="2.50.20.10">
    <property type="entry name" value="Lipoprotein localisation LolA/LolB/LppX"/>
    <property type="match status" value="1"/>
</dbReference>
<dbReference type="NCBIfam" id="TIGR00548">
    <property type="entry name" value="lolB"/>
    <property type="match status" value="1"/>
</dbReference>
<keyword evidence="10 13" id="KW-0143">Chaperone</keyword>
<dbReference type="Proteomes" id="UP000464524">
    <property type="component" value="Chromosome"/>
</dbReference>
<evidence type="ECO:0000256" key="7">
    <source>
        <dbReference type="ARBA" id="ARBA00022927"/>
    </source>
</evidence>
<organism evidence="14 15">
    <name type="scientific">Paraglaciecola mesophila</name>
    <dbReference type="NCBI Taxonomy" id="197222"/>
    <lineage>
        <taxon>Bacteria</taxon>
        <taxon>Pseudomonadati</taxon>
        <taxon>Pseudomonadota</taxon>
        <taxon>Gammaproteobacteria</taxon>
        <taxon>Alteromonadales</taxon>
        <taxon>Alteromonadaceae</taxon>
        <taxon>Paraglaciecola</taxon>
    </lineage>
</organism>
<evidence type="ECO:0000256" key="2">
    <source>
        <dbReference type="ARBA" id="ARBA00009696"/>
    </source>
</evidence>
<keyword evidence="8 13" id="KW-0472">Membrane</keyword>
<gene>
    <name evidence="13" type="primary">lolB</name>
    <name evidence="14" type="ORF">FX988_00022</name>
</gene>
<evidence type="ECO:0000256" key="1">
    <source>
        <dbReference type="ARBA" id="ARBA00004459"/>
    </source>
</evidence>